<sequence>MVPLVDTPDPLIAFSTAILNRSFGESRAQQQTSLRKKIFDHKVSAGHEAAVKIFADSQKETLEKVFLKTVSKEKEVTARVFRTAYKVAKENQSFNHFEAEIDVQALNGLDIGRILHSRNACANIITHISAEMKKQVVQEIVEGTDKFALIIDESTTLSKKSTLILYLRVCLKKLNMESPVNLVLDLVELENVTSRGIFNAVMKCLAGHKIDENVLKSRLVALACDEAAVMLGEKYGVGVLLKEKFPSIVIWHCCNHRLELCVSDVVKKMASINRFKGFIDNLYVLYHASPKNSRELHVCADELGVQLLKIGRVLNTRWVASSFRTVSAVWENYEVLANHFAAAKVDQTRDPLERSKYEGPHRKLTSTCFILDLGLMCDALQELSDVSEELQHRDLDLFRANKKLQILMNTFVSRKGSPGIFYAQAETAVNNRSFMGIELYVKSKEDPINDVVFYDHLAQRGCSVETMQCWPIVPA</sequence>
<gene>
    <name evidence="1" type="primary">LOC114339981</name>
</gene>
<dbReference type="InParanoid" id="A0A6P7GMR3"/>
<accession>A0A6P7GMR3</accession>
<dbReference type="PANTHER" id="PTHR46880:SF8">
    <property type="entry name" value="E3 SUMO-PROTEIN LIGASE KIAA1586"/>
    <property type="match status" value="1"/>
</dbReference>
<reference evidence="1" key="1">
    <citation type="submission" date="2025-08" db="UniProtKB">
        <authorList>
            <consortium name="RefSeq"/>
        </authorList>
    </citation>
    <scope>IDENTIFICATION</scope>
    <source>
        <tissue evidence="1">Whole insect</tissue>
    </source>
</reference>
<protein>
    <submittedName>
        <fullName evidence="1">E3 SUMO-protein ligase KIAA1586-like</fullName>
    </submittedName>
</protein>
<organism evidence="1">
    <name type="scientific">Diabrotica virgifera virgifera</name>
    <name type="common">western corn rootworm</name>
    <dbReference type="NCBI Taxonomy" id="50390"/>
    <lineage>
        <taxon>Eukaryota</taxon>
        <taxon>Metazoa</taxon>
        <taxon>Ecdysozoa</taxon>
        <taxon>Arthropoda</taxon>
        <taxon>Hexapoda</taxon>
        <taxon>Insecta</taxon>
        <taxon>Pterygota</taxon>
        <taxon>Neoptera</taxon>
        <taxon>Endopterygota</taxon>
        <taxon>Coleoptera</taxon>
        <taxon>Polyphaga</taxon>
        <taxon>Cucujiformia</taxon>
        <taxon>Chrysomeloidea</taxon>
        <taxon>Chrysomelidae</taxon>
        <taxon>Galerucinae</taxon>
        <taxon>Diabroticina</taxon>
        <taxon>Diabroticites</taxon>
        <taxon>Diabrotica</taxon>
    </lineage>
</organism>
<dbReference type="PANTHER" id="PTHR46880">
    <property type="entry name" value="RAS-ASSOCIATING DOMAIN-CONTAINING PROTEIN"/>
    <property type="match status" value="1"/>
</dbReference>
<proteinExistence type="predicted"/>
<evidence type="ECO:0000313" key="1">
    <source>
        <dbReference type="RefSeq" id="XP_028146478.1"/>
    </source>
</evidence>
<dbReference type="RefSeq" id="XP_028146478.1">
    <property type="nucleotide sequence ID" value="XM_028290677.1"/>
</dbReference>
<dbReference type="AlphaFoldDB" id="A0A6P7GMR3"/>
<name>A0A6P7GMR3_DIAVI</name>